<reference evidence="3 4" key="1">
    <citation type="submission" date="2018-05" db="EMBL/GenBank/DDBJ databases">
        <title>Lactobacillus sanfranciscensis Ah4 draft denome sequence.</title>
        <authorList>
            <person name="Zhang G."/>
        </authorList>
    </citation>
    <scope>NUCLEOTIDE SEQUENCE [LARGE SCALE GENOMIC DNA]</scope>
    <source>
        <strain evidence="3 4">Ah4</strain>
    </source>
</reference>
<dbReference type="PIRSF" id="PIRSF004553">
    <property type="entry name" value="CHP00095"/>
    <property type="match status" value="1"/>
</dbReference>
<accession>A0A5C4TKN6</accession>
<keyword evidence="2 3" id="KW-0808">Transferase</keyword>
<dbReference type="InterPro" id="IPR004398">
    <property type="entry name" value="RNA_MeTrfase_RsmD"/>
</dbReference>
<dbReference type="NCBIfam" id="TIGR00095">
    <property type="entry name" value="16S rRNA (guanine(966)-N(2))-methyltransferase RsmD"/>
    <property type="match status" value="1"/>
</dbReference>
<dbReference type="CDD" id="cd02440">
    <property type="entry name" value="AdoMet_MTases"/>
    <property type="match status" value="1"/>
</dbReference>
<gene>
    <name evidence="3" type="primary">rsmD</name>
    <name evidence="3" type="ORF">DID87_00565</name>
</gene>
<dbReference type="InterPro" id="IPR029063">
    <property type="entry name" value="SAM-dependent_MTases_sf"/>
</dbReference>
<comment type="caution">
    <text evidence="3">The sequence shown here is derived from an EMBL/GenBank/DDBJ whole genome shotgun (WGS) entry which is preliminary data.</text>
</comment>
<protein>
    <submittedName>
        <fullName evidence="3">16S rRNA (Guanine(966)-N(2))-methyltransferase RsmD</fullName>
    </submittedName>
</protein>
<evidence type="ECO:0000256" key="1">
    <source>
        <dbReference type="ARBA" id="ARBA00022603"/>
    </source>
</evidence>
<dbReference type="AlphaFoldDB" id="A0A5C4TKN6"/>
<dbReference type="GO" id="GO:0008168">
    <property type="term" value="F:methyltransferase activity"/>
    <property type="evidence" value="ECO:0007669"/>
    <property type="project" value="UniProtKB-KW"/>
</dbReference>
<dbReference type="SUPFAM" id="SSF53335">
    <property type="entry name" value="S-adenosyl-L-methionine-dependent methyltransferases"/>
    <property type="match status" value="1"/>
</dbReference>
<dbReference type="EMBL" id="QFCR01000001">
    <property type="protein sequence ID" value="TNK91209.1"/>
    <property type="molecule type" value="Genomic_DNA"/>
</dbReference>
<dbReference type="Proteomes" id="UP000313312">
    <property type="component" value="Unassembled WGS sequence"/>
</dbReference>
<dbReference type="GO" id="GO:0003676">
    <property type="term" value="F:nucleic acid binding"/>
    <property type="evidence" value="ECO:0007669"/>
    <property type="project" value="InterPro"/>
</dbReference>
<name>A0A5C4TKN6_FRUSA</name>
<evidence type="ECO:0000313" key="3">
    <source>
        <dbReference type="EMBL" id="TNK91209.1"/>
    </source>
</evidence>
<dbReference type="GO" id="GO:0031167">
    <property type="term" value="P:rRNA methylation"/>
    <property type="evidence" value="ECO:0007669"/>
    <property type="project" value="InterPro"/>
</dbReference>
<dbReference type="PANTHER" id="PTHR43542">
    <property type="entry name" value="METHYLTRANSFERASE"/>
    <property type="match status" value="1"/>
</dbReference>
<dbReference type="PANTHER" id="PTHR43542:SF1">
    <property type="entry name" value="METHYLTRANSFERASE"/>
    <property type="match status" value="1"/>
</dbReference>
<proteinExistence type="predicted"/>
<dbReference type="PROSITE" id="PS00092">
    <property type="entry name" value="N6_MTASE"/>
    <property type="match status" value="1"/>
</dbReference>
<keyword evidence="1 3" id="KW-0489">Methyltransferase</keyword>
<sequence>MRGGIVMRIISGKFGGRKISPVPGTKTRPTTDKVRESLFNMIGPYFTEGSFLDLFAGSGAVAIEAISRGMKHAVLVDRQYAAFKTIKKNIEITNEEQSSFKVLKMDAEQALKKLASKGEKFDYIFLDPPYAAQQMIKQLAEIKKYNLLNPKGIVICETDNQTNLSQVSNYDLIKQKDYGLTVITIYQAEE</sequence>
<dbReference type="Gene3D" id="3.40.50.150">
    <property type="entry name" value="Vaccinia Virus protein VP39"/>
    <property type="match status" value="1"/>
</dbReference>
<evidence type="ECO:0000313" key="4">
    <source>
        <dbReference type="Proteomes" id="UP000313312"/>
    </source>
</evidence>
<organism evidence="3 4">
    <name type="scientific">Fructilactobacillus sanfranciscensis</name>
    <name type="common">Lactobacillus sanfranciscensis</name>
    <dbReference type="NCBI Taxonomy" id="1625"/>
    <lineage>
        <taxon>Bacteria</taxon>
        <taxon>Bacillati</taxon>
        <taxon>Bacillota</taxon>
        <taxon>Bacilli</taxon>
        <taxon>Lactobacillales</taxon>
        <taxon>Lactobacillaceae</taxon>
        <taxon>Fructilactobacillus</taxon>
    </lineage>
</organism>
<dbReference type="InterPro" id="IPR002052">
    <property type="entry name" value="DNA_methylase_N6_adenine_CS"/>
</dbReference>
<dbReference type="Pfam" id="PF03602">
    <property type="entry name" value="Cons_hypoth95"/>
    <property type="match status" value="1"/>
</dbReference>
<evidence type="ECO:0000256" key="2">
    <source>
        <dbReference type="ARBA" id="ARBA00022679"/>
    </source>
</evidence>